<feature type="region of interest" description="Disordered" evidence="2">
    <location>
        <begin position="1157"/>
        <end position="1179"/>
    </location>
</feature>
<feature type="compositionally biased region" description="Basic and acidic residues" evidence="2">
    <location>
        <begin position="735"/>
        <end position="753"/>
    </location>
</feature>
<dbReference type="PANTHER" id="PTHR33064:SF37">
    <property type="entry name" value="RIBONUCLEASE H"/>
    <property type="match status" value="1"/>
</dbReference>
<feature type="region of interest" description="Disordered" evidence="2">
    <location>
        <begin position="1496"/>
        <end position="1553"/>
    </location>
</feature>
<dbReference type="Pfam" id="PF13975">
    <property type="entry name" value="gag-asp_proteas"/>
    <property type="match status" value="1"/>
</dbReference>
<dbReference type="InterPro" id="IPR012337">
    <property type="entry name" value="RNaseH-like_sf"/>
</dbReference>
<dbReference type="Gene3D" id="3.30.70.270">
    <property type="match status" value="1"/>
</dbReference>
<reference evidence="6" key="1">
    <citation type="submission" date="2023-04" db="EMBL/GenBank/DDBJ databases">
        <title>Phytophthora fragariaefolia NBRC 109709.</title>
        <authorList>
            <person name="Ichikawa N."/>
            <person name="Sato H."/>
            <person name="Tonouchi N."/>
        </authorList>
    </citation>
    <scope>NUCLEOTIDE SEQUENCE</scope>
    <source>
        <strain evidence="6">NBRC 109709</strain>
    </source>
</reference>
<dbReference type="InterPro" id="IPR000477">
    <property type="entry name" value="RT_dom"/>
</dbReference>
<dbReference type="GO" id="GO:0006310">
    <property type="term" value="P:DNA recombination"/>
    <property type="evidence" value="ECO:0007669"/>
    <property type="project" value="UniProtKB-KW"/>
</dbReference>
<feature type="region of interest" description="Disordered" evidence="2">
    <location>
        <begin position="133"/>
        <end position="190"/>
    </location>
</feature>
<accession>A0A9W6YJN6</accession>
<feature type="region of interest" description="Disordered" evidence="2">
    <location>
        <begin position="254"/>
        <end position="289"/>
    </location>
</feature>
<gene>
    <name evidence="6" type="ORF">Pfra01_003031800</name>
</gene>
<dbReference type="Gene3D" id="3.10.10.10">
    <property type="entry name" value="HIV Type 1 Reverse Transcriptase, subunit A, domain 1"/>
    <property type="match status" value="1"/>
</dbReference>
<dbReference type="CDD" id="cd01647">
    <property type="entry name" value="RT_LTR"/>
    <property type="match status" value="1"/>
</dbReference>
<keyword evidence="7" id="KW-1185">Reference proteome</keyword>
<feature type="compositionally biased region" description="Basic and acidic residues" evidence="2">
    <location>
        <begin position="273"/>
        <end position="289"/>
    </location>
</feature>
<dbReference type="InterPro" id="IPR051320">
    <property type="entry name" value="Viral_Replic_Matur_Polypro"/>
</dbReference>
<dbReference type="InterPro" id="IPR002156">
    <property type="entry name" value="RNaseH_domain"/>
</dbReference>
<protein>
    <submittedName>
        <fullName evidence="6">Unnamed protein product</fullName>
    </submittedName>
</protein>
<dbReference type="InterPro" id="IPR021109">
    <property type="entry name" value="Peptidase_aspartic_dom_sf"/>
</dbReference>
<dbReference type="SUPFAM" id="SSF50630">
    <property type="entry name" value="Acid proteases"/>
    <property type="match status" value="1"/>
</dbReference>
<dbReference type="InterPro" id="IPR036397">
    <property type="entry name" value="RNaseH_sf"/>
</dbReference>
<dbReference type="Pfam" id="PF00078">
    <property type="entry name" value="RVT_1"/>
    <property type="match status" value="1"/>
</dbReference>
<dbReference type="SUPFAM" id="SSF56672">
    <property type="entry name" value="DNA/RNA polymerases"/>
    <property type="match status" value="1"/>
</dbReference>
<dbReference type="GO" id="GO:0004523">
    <property type="term" value="F:RNA-DNA hybrid ribonuclease activity"/>
    <property type="evidence" value="ECO:0007669"/>
    <property type="project" value="InterPro"/>
</dbReference>
<feature type="domain" description="Retrotransposon gag" evidence="4">
    <location>
        <begin position="15"/>
        <end position="88"/>
    </location>
</feature>
<dbReference type="InterPro" id="IPR043502">
    <property type="entry name" value="DNA/RNA_pol_sf"/>
</dbReference>
<sequence length="1766" mass="197342">MEGTNTPQDRWCEPFQLCMEGGASNWIRQLPKKTRSKWSRLCEAFMAYYCSQYDQSAEDRYYTAKRDDDEHICDYLLRLHGYARSAKIMYETGGPGGARHVKRFLDTCEDDALVRQLIPQRFDNIAKVEAGINDTMASDRRRKDRGNSSRKPSREGGRRNDSGRRDDRRADREDRRGDGRGRREDRYSRQVTVAEASVDELYDAWQSRLAITPRRRAVSDSGLDYTDRSCKSECESDGGYVDTAETGRVSAHNYGNIGVRTDGQNRPHGFMGDGRRDDARRPRWGDQDRRARPEYGPCAACGDPRHSVHRSFRRCKFRTQVHRDGQCEHYKLYEDTVKFIKSKHGKDSLPSELQLSEPAVEANFVFGFVKRSEWQEDINAKDFGCEQDGGSCPVEESTILKPSEPVGELSGVITSAAFRERRTNARVETRRMLKGERRGWWSVKQFDRRKRMRALVMGAVNDWRKKILLDTGANISAVSESFARKLRLRRRVSLNKKIEIQGIAKDKVYTQERAKVKLTLGWELVCEFDVWIMPHCAGVDVILGTDFMIPAGVRLDLFRSTMSNPEEVVVPLIKSLREVDEQSSAKHVPGSPNDALDVPPGSVVEFKLQRNSPSWITHDLWVRRTNRLYRDWQALAFAAATDGQLSDKERLLYEEWLAQQPPAVERRQYAAPGGVRSRPLGAPHGPTCEEQWKQLDERTGTDDGTKNGVIDEVSSNQADSSISEEVNASSCPLDAGEHEDLPHEKHRAWEPGENRSANEGINATGQPEDQVDEVGPAQWLEVLRQQAAGMRALSARPELVRGTFLDGMGGVTEPVYVTIAGLQEMDDEITASTTDDPSPTSTSVTRNEIHFEDYAHELAFLPDLTVPASPILDYDAPNVKNPTLDPIAQLKLVETLRRHEEIMIASGNALPPPAYGVVCDIDVRGHTPIKQRARRIPLKYLRKMYELLKGLLEAGLIAFSSSPWASPIVIVLKKNGQDIRLCIDYKMVNAITLIMEYAMPLVDDLLTEMESYLWFCSLDAASGFWAIMMTMRARWVSAFVYALGHFEWLRMPFGLKNAPMIYQRMIDNALWGYVQPKGGWEAFAQRMKDAEAKALALQKRIHGYIAKIADLGSASTTDQPLICSLSANQTNQSWPRCSIGDHSSTTSVSVGLCSTSARKHSTGSWPDSPSVGSVSASRRASSPSAQGVLYAIGGEDPACLHTFLDSRMGVPVQVVIRSHSAVRCVSVSMAPQDQARPRTRHCEFAKLLQSSITPFVPLDEAVAPLAPPSKGSATVRMAPHLLYASITRGYDGNVLSFDGSAKTEKHDGHGRCSWILWKLPVWDIVIAASAHLPSTTVNIAEYTGMNNGVKSAIEYGVTNLVIVGDSRLAIQQSMGVIACRKETLQLKLSQHKGLTAQLKSTRYLHVVRAYNAAADSLATEALESQVTKGVLSESRKTELKALNKIPEVLYVDEPALAETNLPAQRMQPIPQNETHAESQTVEEPQVTAEAVNEVDDLPADQNSPISPQGDAQRSAREGTRNLETTLDEPARADPKEASEREDPTTVQTERIRRVRVAQDEERRWADLKAYLRGDVESLSFKRAANASPTKLPRLNRRRASRDNPHVPSGQEGLLLGRPVRHGNTARPRLRRLQHQQRETPFKGLFAGHCARRATLPTAVHGFCDTPAKDSAREHIAAAVPVFVYGLRDRQGHEQHQGTGRRRVIGLRPTDTTRKETPFYLVHGWDAQSTLKAITSSLRLGDGSLTDAAAWRREANRQHEVALAMAK</sequence>
<organism evidence="6 7">
    <name type="scientific">Phytophthora fragariaefolia</name>
    <dbReference type="NCBI Taxonomy" id="1490495"/>
    <lineage>
        <taxon>Eukaryota</taxon>
        <taxon>Sar</taxon>
        <taxon>Stramenopiles</taxon>
        <taxon>Oomycota</taxon>
        <taxon>Peronosporomycetes</taxon>
        <taxon>Peronosporales</taxon>
        <taxon>Peronosporaceae</taxon>
        <taxon>Phytophthora</taxon>
    </lineage>
</organism>
<dbReference type="InterPro" id="IPR005162">
    <property type="entry name" value="Retrotrans_gag_dom"/>
</dbReference>
<comment type="caution">
    <text evidence="6">The sequence shown here is derived from an EMBL/GenBank/DDBJ whole genome shotgun (WGS) entry which is preliminary data.</text>
</comment>
<proteinExistence type="predicted"/>
<feature type="compositionally biased region" description="Polar residues" evidence="2">
    <location>
        <begin position="1157"/>
        <end position="1167"/>
    </location>
</feature>
<feature type="domain" description="RNase H type-1" evidence="5">
    <location>
        <begin position="1305"/>
        <end position="1421"/>
    </location>
</feature>
<feature type="compositionally biased region" description="Polar residues" evidence="2">
    <location>
        <begin position="1500"/>
        <end position="1511"/>
    </location>
</feature>
<dbReference type="EMBL" id="BSXT01019062">
    <property type="protein sequence ID" value="GMG17704.1"/>
    <property type="molecule type" value="Genomic_DNA"/>
</dbReference>
<feature type="compositionally biased region" description="Polar residues" evidence="2">
    <location>
        <begin position="755"/>
        <end position="767"/>
    </location>
</feature>
<feature type="domain" description="Reverse transcriptase" evidence="3">
    <location>
        <begin position="973"/>
        <end position="1070"/>
    </location>
</feature>
<name>A0A9W6YJN6_9STRA</name>
<dbReference type="SUPFAM" id="SSF53098">
    <property type="entry name" value="Ribonuclease H-like"/>
    <property type="match status" value="1"/>
</dbReference>
<evidence type="ECO:0000313" key="7">
    <source>
        <dbReference type="Proteomes" id="UP001165121"/>
    </source>
</evidence>
<dbReference type="GO" id="GO:0003676">
    <property type="term" value="F:nucleic acid binding"/>
    <property type="evidence" value="ECO:0007669"/>
    <property type="project" value="InterPro"/>
</dbReference>
<dbReference type="Proteomes" id="UP001165121">
    <property type="component" value="Unassembled WGS sequence"/>
</dbReference>
<evidence type="ECO:0000256" key="2">
    <source>
        <dbReference type="SAM" id="MobiDB-lite"/>
    </source>
</evidence>
<evidence type="ECO:0000259" key="4">
    <source>
        <dbReference type="Pfam" id="PF03732"/>
    </source>
</evidence>
<dbReference type="Gene3D" id="2.40.70.10">
    <property type="entry name" value="Acid Proteases"/>
    <property type="match status" value="1"/>
</dbReference>
<evidence type="ECO:0000259" key="3">
    <source>
        <dbReference type="Pfam" id="PF00078"/>
    </source>
</evidence>
<dbReference type="CDD" id="cd00303">
    <property type="entry name" value="retropepsin_like"/>
    <property type="match status" value="1"/>
</dbReference>
<dbReference type="Gene3D" id="3.30.420.10">
    <property type="entry name" value="Ribonuclease H-like superfamily/Ribonuclease H"/>
    <property type="match status" value="1"/>
</dbReference>
<feature type="compositionally biased region" description="Low complexity" evidence="2">
    <location>
        <begin position="1168"/>
        <end position="1179"/>
    </location>
</feature>
<dbReference type="Pfam" id="PF13456">
    <property type="entry name" value="RVT_3"/>
    <property type="match status" value="1"/>
</dbReference>
<feature type="compositionally biased region" description="Polar residues" evidence="2">
    <location>
        <begin position="713"/>
        <end position="730"/>
    </location>
</feature>
<feature type="region of interest" description="Disordered" evidence="2">
    <location>
        <begin position="1690"/>
        <end position="1709"/>
    </location>
</feature>
<feature type="compositionally biased region" description="Basic and acidic residues" evidence="2">
    <location>
        <begin position="1528"/>
        <end position="1543"/>
    </location>
</feature>
<feature type="region of interest" description="Disordered" evidence="2">
    <location>
        <begin position="1587"/>
        <end position="1620"/>
    </location>
</feature>
<dbReference type="Pfam" id="PF03732">
    <property type="entry name" value="Retrotrans_gag"/>
    <property type="match status" value="1"/>
</dbReference>
<feature type="region of interest" description="Disordered" evidence="2">
    <location>
        <begin position="697"/>
        <end position="769"/>
    </location>
</feature>
<dbReference type="PANTHER" id="PTHR33064">
    <property type="entry name" value="POL PROTEIN"/>
    <property type="match status" value="1"/>
</dbReference>
<feature type="compositionally biased region" description="Basic and acidic residues" evidence="2">
    <location>
        <begin position="137"/>
        <end position="188"/>
    </location>
</feature>
<keyword evidence="1" id="KW-0233">DNA recombination</keyword>
<dbReference type="InterPro" id="IPR043128">
    <property type="entry name" value="Rev_trsase/Diguanyl_cyclase"/>
</dbReference>
<evidence type="ECO:0000259" key="5">
    <source>
        <dbReference type="Pfam" id="PF13456"/>
    </source>
</evidence>
<evidence type="ECO:0000313" key="6">
    <source>
        <dbReference type="EMBL" id="GMG17704.1"/>
    </source>
</evidence>
<evidence type="ECO:0000256" key="1">
    <source>
        <dbReference type="ARBA" id="ARBA00023172"/>
    </source>
</evidence>